<feature type="transmembrane region" description="Helical" evidence="10">
    <location>
        <begin position="437"/>
        <end position="457"/>
    </location>
</feature>
<dbReference type="InterPro" id="IPR000276">
    <property type="entry name" value="GPCR_Rhodpsn"/>
</dbReference>
<dbReference type="Pfam" id="PF00001">
    <property type="entry name" value="7tm_1"/>
    <property type="match status" value="1"/>
</dbReference>
<keyword evidence="6 10" id="KW-0472">Membrane</keyword>
<dbReference type="GO" id="GO:0004930">
    <property type="term" value="F:G protein-coupled receptor activity"/>
    <property type="evidence" value="ECO:0007669"/>
    <property type="project" value="UniProtKB-KW"/>
</dbReference>
<feature type="transmembrane region" description="Helical" evidence="10">
    <location>
        <begin position="41"/>
        <end position="63"/>
    </location>
</feature>
<keyword evidence="13" id="KW-1185">Reference proteome</keyword>
<organism evidence="12 13">
    <name type="scientific">Pomacea canaliculata</name>
    <name type="common">Golden apple snail</name>
    <dbReference type="NCBI Taxonomy" id="400727"/>
    <lineage>
        <taxon>Eukaryota</taxon>
        <taxon>Metazoa</taxon>
        <taxon>Spiralia</taxon>
        <taxon>Lophotrochozoa</taxon>
        <taxon>Mollusca</taxon>
        <taxon>Gastropoda</taxon>
        <taxon>Caenogastropoda</taxon>
        <taxon>Architaenioglossa</taxon>
        <taxon>Ampullarioidea</taxon>
        <taxon>Ampullariidae</taxon>
        <taxon>Pomacea</taxon>
    </lineage>
</organism>
<evidence type="ECO:0000313" key="12">
    <source>
        <dbReference type="EMBL" id="PVD27744.1"/>
    </source>
</evidence>
<sequence length="484" mass="55037">MLVVTIVGIILFIPYSIVSLYNDTVMVIAAESDLELNVMCMARMCIAVNSVLNIIVFTSSLAMETTISLDHPDYPDSPDSPDVSTESKWTDEESRERLEQLSYDTFYILLPSIIFVGVTYCRLVGPIAVFPILLSYWLLVCVAFDRRDRICHPLSRHLNPWQATCILIIPFTLTALVLLPFLLLQEEGPFDIGIPGLQGIRCTYPTDYMGVNFKKAYGILLVISYAIILEALVICYCDVMLTLLKNRDKRISDEANQRDAQPVYQLLSSTELASSHTHKDVDIKRFSGSSTEVKTSKETIQCDADTKVKAGDVKEPKTEECLVCCPYLGDPKTNNKPRHWQNRVRPETNETSVNREDYKESLALPVVTNKNSISEQVQDQETNERPEAIAQKVSEHTERRPSCLKHIEENGRKPKLETETLDTPSLRHIHIRKPRTTLMMFTLTVSTLICWTPYFIVDIINDDCDFNECLQHNPSTDIPRTKQH</sequence>
<feature type="domain" description="G-protein coupled receptors family 1 profile" evidence="11">
    <location>
        <begin position="115"/>
        <end position="460"/>
    </location>
</feature>
<evidence type="ECO:0000256" key="5">
    <source>
        <dbReference type="ARBA" id="ARBA00023040"/>
    </source>
</evidence>
<feature type="transmembrane region" description="Helical" evidence="10">
    <location>
        <begin position="106"/>
        <end position="139"/>
    </location>
</feature>
<keyword evidence="2" id="KW-1003">Cell membrane</keyword>
<evidence type="ECO:0000259" key="11">
    <source>
        <dbReference type="PROSITE" id="PS50262"/>
    </source>
</evidence>
<protein>
    <recommendedName>
        <fullName evidence="11">G-protein coupled receptors family 1 profile domain-containing protein</fullName>
    </recommendedName>
</protein>
<name>A0A2T7P2V0_POMCA</name>
<comment type="subcellular location">
    <subcellularLocation>
        <location evidence="1">Cell membrane</location>
        <topology evidence="1">Multi-pass membrane protein</topology>
    </subcellularLocation>
</comment>
<keyword evidence="4 10" id="KW-1133">Transmembrane helix</keyword>
<gene>
    <name evidence="12" type="ORF">C0Q70_12916</name>
</gene>
<feature type="transmembrane region" description="Helical" evidence="10">
    <location>
        <begin position="216"/>
        <end position="241"/>
    </location>
</feature>
<proteinExistence type="predicted"/>
<evidence type="ECO:0000256" key="10">
    <source>
        <dbReference type="SAM" id="Phobius"/>
    </source>
</evidence>
<feature type="transmembrane region" description="Helical" evidence="10">
    <location>
        <begin position="160"/>
        <end position="183"/>
    </location>
</feature>
<evidence type="ECO:0000256" key="3">
    <source>
        <dbReference type="ARBA" id="ARBA00022692"/>
    </source>
</evidence>
<dbReference type="GO" id="GO:0005886">
    <property type="term" value="C:plasma membrane"/>
    <property type="evidence" value="ECO:0007669"/>
    <property type="project" value="UniProtKB-SubCell"/>
</dbReference>
<keyword evidence="5" id="KW-0297">G-protein coupled receptor</keyword>
<dbReference type="InterPro" id="IPR017452">
    <property type="entry name" value="GPCR_Rhodpsn_7TM"/>
</dbReference>
<feature type="transmembrane region" description="Helical" evidence="10">
    <location>
        <begin position="6"/>
        <end position="29"/>
    </location>
</feature>
<dbReference type="PANTHER" id="PTHR24228:SF59">
    <property type="entry name" value="NEUROPEPTIDE RECEPTOR 15"/>
    <property type="match status" value="1"/>
</dbReference>
<evidence type="ECO:0000256" key="6">
    <source>
        <dbReference type="ARBA" id="ARBA00023136"/>
    </source>
</evidence>
<dbReference type="CDD" id="cd00637">
    <property type="entry name" value="7tm_classA_rhodopsin-like"/>
    <property type="match status" value="2"/>
</dbReference>
<dbReference type="PANTHER" id="PTHR24228">
    <property type="entry name" value="B2 BRADYKININ RECEPTOR/ANGIOTENSIN II RECEPTOR"/>
    <property type="match status" value="1"/>
</dbReference>
<evidence type="ECO:0000256" key="4">
    <source>
        <dbReference type="ARBA" id="ARBA00022989"/>
    </source>
</evidence>
<feature type="region of interest" description="Disordered" evidence="9">
    <location>
        <begin position="391"/>
        <end position="419"/>
    </location>
</feature>
<evidence type="ECO:0000256" key="2">
    <source>
        <dbReference type="ARBA" id="ARBA00022475"/>
    </source>
</evidence>
<dbReference type="PROSITE" id="PS50262">
    <property type="entry name" value="G_PROTEIN_RECEP_F1_2"/>
    <property type="match status" value="1"/>
</dbReference>
<keyword evidence="7" id="KW-0675">Receptor</keyword>
<keyword evidence="8" id="KW-0807">Transducer</keyword>
<evidence type="ECO:0000256" key="9">
    <source>
        <dbReference type="SAM" id="MobiDB-lite"/>
    </source>
</evidence>
<evidence type="ECO:0000256" key="7">
    <source>
        <dbReference type="ARBA" id="ARBA00023170"/>
    </source>
</evidence>
<dbReference type="Proteomes" id="UP000245119">
    <property type="component" value="Linkage Group LG7"/>
</dbReference>
<reference evidence="12 13" key="1">
    <citation type="submission" date="2018-04" db="EMBL/GenBank/DDBJ databases">
        <title>The genome of golden apple snail Pomacea canaliculata provides insight into stress tolerance and invasive adaptation.</title>
        <authorList>
            <person name="Liu C."/>
            <person name="Liu B."/>
            <person name="Ren Y."/>
            <person name="Zhang Y."/>
            <person name="Wang H."/>
            <person name="Li S."/>
            <person name="Jiang F."/>
            <person name="Yin L."/>
            <person name="Zhang G."/>
            <person name="Qian W."/>
            <person name="Fan W."/>
        </authorList>
    </citation>
    <scope>NUCLEOTIDE SEQUENCE [LARGE SCALE GENOMIC DNA]</scope>
    <source>
        <strain evidence="12">SZHN2017</strain>
        <tissue evidence="12">Muscle</tissue>
    </source>
</reference>
<accession>A0A2T7P2V0</accession>
<dbReference type="Gene3D" id="1.20.1070.10">
    <property type="entry name" value="Rhodopsin 7-helix transmembrane proteins"/>
    <property type="match status" value="2"/>
</dbReference>
<feature type="compositionally biased region" description="Basic and acidic residues" evidence="9">
    <location>
        <begin position="391"/>
        <end position="418"/>
    </location>
</feature>
<dbReference type="EMBL" id="PZQS01000007">
    <property type="protein sequence ID" value="PVD27744.1"/>
    <property type="molecule type" value="Genomic_DNA"/>
</dbReference>
<dbReference type="AlphaFoldDB" id="A0A2T7P2V0"/>
<evidence type="ECO:0000256" key="1">
    <source>
        <dbReference type="ARBA" id="ARBA00004651"/>
    </source>
</evidence>
<keyword evidence="3 10" id="KW-0812">Transmembrane</keyword>
<comment type="caution">
    <text evidence="12">The sequence shown here is derived from an EMBL/GenBank/DDBJ whole genome shotgun (WGS) entry which is preliminary data.</text>
</comment>
<evidence type="ECO:0000313" key="13">
    <source>
        <dbReference type="Proteomes" id="UP000245119"/>
    </source>
</evidence>
<evidence type="ECO:0000256" key="8">
    <source>
        <dbReference type="ARBA" id="ARBA00023224"/>
    </source>
</evidence>
<dbReference type="SUPFAM" id="SSF81321">
    <property type="entry name" value="Family A G protein-coupled receptor-like"/>
    <property type="match status" value="1"/>
</dbReference>
<feature type="region of interest" description="Disordered" evidence="9">
    <location>
        <begin position="72"/>
        <end position="91"/>
    </location>
</feature>